<reference evidence="11 12" key="1">
    <citation type="submission" date="2021-01" db="EMBL/GenBank/DDBJ databases">
        <title>Sequencing the genomes of 1000 actinobacteria strains.</title>
        <authorList>
            <person name="Klenk H.-P."/>
        </authorList>
    </citation>
    <scope>NUCLEOTIDE SEQUENCE [LARGE SCALE GENOMIC DNA]</scope>
    <source>
        <strain evidence="11 12">DSM 13057</strain>
    </source>
</reference>
<dbReference type="CDD" id="cd05403">
    <property type="entry name" value="NT_KNTase_like"/>
    <property type="match status" value="1"/>
</dbReference>
<sequence length="161" mass="17353">MSEEAVIERLRADARQSLELHERSRSLLVGAVRAGVSAGLSQRDIAAAIGRSQPEVSRLLRFHGTSVLGRRLSENRKKILEITAVHGVRNVRIFGSVARGTDTAASDVDLLVDIPDGIGLFTLARMEDDISRIVGAGVDLIPARSLRRNLAGQVLSEAIPL</sequence>
<keyword evidence="5" id="KW-0479">Metal-binding</keyword>
<evidence type="ECO:0000256" key="2">
    <source>
        <dbReference type="ARBA" id="ARBA00022649"/>
    </source>
</evidence>
<proteinExistence type="inferred from homology"/>
<accession>A0ABS2L915</accession>
<dbReference type="Proteomes" id="UP000776164">
    <property type="component" value="Unassembled WGS sequence"/>
</dbReference>
<keyword evidence="2" id="KW-1277">Toxin-antitoxin system</keyword>
<evidence type="ECO:0000256" key="1">
    <source>
        <dbReference type="ARBA" id="ARBA00001946"/>
    </source>
</evidence>
<dbReference type="Gene3D" id="3.30.460.10">
    <property type="entry name" value="Beta Polymerase, domain 2"/>
    <property type="match status" value="1"/>
</dbReference>
<dbReference type="PANTHER" id="PTHR33571">
    <property type="entry name" value="SSL8005 PROTEIN"/>
    <property type="match status" value="1"/>
</dbReference>
<keyword evidence="12" id="KW-1185">Reference proteome</keyword>
<evidence type="ECO:0000259" key="10">
    <source>
        <dbReference type="Pfam" id="PF01909"/>
    </source>
</evidence>
<comment type="cofactor">
    <cofactor evidence="1">
        <name>Mg(2+)</name>
        <dbReference type="ChEBI" id="CHEBI:18420"/>
    </cofactor>
</comment>
<comment type="caution">
    <text evidence="11">The sequence shown here is derived from an EMBL/GenBank/DDBJ whole genome shotgun (WGS) entry which is preliminary data.</text>
</comment>
<evidence type="ECO:0000256" key="3">
    <source>
        <dbReference type="ARBA" id="ARBA00022679"/>
    </source>
</evidence>
<evidence type="ECO:0000256" key="7">
    <source>
        <dbReference type="ARBA" id="ARBA00022840"/>
    </source>
</evidence>
<dbReference type="EMBL" id="JAFBBU010000001">
    <property type="protein sequence ID" value="MBM7473572.1"/>
    <property type="molecule type" value="Genomic_DNA"/>
</dbReference>
<gene>
    <name evidence="11" type="ORF">JOE66_003206</name>
</gene>
<evidence type="ECO:0000256" key="5">
    <source>
        <dbReference type="ARBA" id="ARBA00022723"/>
    </source>
</evidence>
<dbReference type="RefSeq" id="WP_205111137.1">
    <property type="nucleotide sequence ID" value="NZ_BAAAHT010000001.1"/>
</dbReference>
<name>A0ABS2L915_9MICO</name>
<evidence type="ECO:0000313" key="11">
    <source>
        <dbReference type="EMBL" id="MBM7473572.1"/>
    </source>
</evidence>
<keyword evidence="3" id="KW-0808">Transferase</keyword>
<dbReference type="Pfam" id="PF01909">
    <property type="entry name" value="NTP_transf_2"/>
    <property type="match status" value="1"/>
</dbReference>
<keyword evidence="4" id="KW-0548">Nucleotidyltransferase</keyword>
<dbReference type="PANTHER" id="PTHR33571:SF14">
    <property type="entry name" value="PROTEIN ADENYLYLTRANSFERASE MJ0435-RELATED"/>
    <property type="match status" value="1"/>
</dbReference>
<feature type="domain" description="Polymerase nucleotidyl transferase" evidence="10">
    <location>
        <begin position="78"/>
        <end position="156"/>
    </location>
</feature>
<evidence type="ECO:0000256" key="8">
    <source>
        <dbReference type="ARBA" id="ARBA00022842"/>
    </source>
</evidence>
<dbReference type="InterPro" id="IPR052038">
    <property type="entry name" value="Type-VII_TA_antitoxin"/>
</dbReference>
<keyword evidence="8" id="KW-0460">Magnesium</keyword>
<dbReference type="SUPFAM" id="SSF81301">
    <property type="entry name" value="Nucleotidyltransferase"/>
    <property type="match status" value="1"/>
</dbReference>
<organism evidence="11 12">
    <name type="scientific">Subtercola frigoramans</name>
    <dbReference type="NCBI Taxonomy" id="120298"/>
    <lineage>
        <taxon>Bacteria</taxon>
        <taxon>Bacillati</taxon>
        <taxon>Actinomycetota</taxon>
        <taxon>Actinomycetes</taxon>
        <taxon>Micrococcales</taxon>
        <taxon>Microbacteriaceae</taxon>
        <taxon>Subtercola</taxon>
    </lineage>
</organism>
<dbReference type="InterPro" id="IPR043519">
    <property type="entry name" value="NT_sf"/>
</dbReference>
<evidence type="ECO:0000256" key="9">
    <source>
        <dbReference type="ARBA" id="ARBA00038276"/>
    </source>
</evidence>
<comment type="similarity">
    <text evidence="9">Belongs to the MntA antitoxin family.</text>
</comment>
<keyword evidence="6" id="KW-0547">Nucleotide-binding</keyword>
<keyword evidence="7" id="KW-0067">ATP-binding</keyword>
<evidence type="ECO:0000256" key="6">
    <source>
        <dbReference type="ARBA" id="ARBA00022741"/>
    </source>
</evidence>
<dbReference type="InterPro" id="IPR002934">
    <property type="entry name" value="Polymerase_NTP_transf_dom"/>
</dbReference>
<evidence type="ECO:0000313" key="12">
    <source>
        <dbReference type="Proteomes" id="UP000776164"/>
    </source>
</evidence>
<protein>
    <submittedName>
        <fullName evidence="11">Nucleotidyltransferase</fullName>
    </submittedName>
</protein>
<evidence type="ECO:0000256" key="4">
    <source>
        <dbReference type="ARBA" id="ARBA00022695"/>
    </source>
</evidence>